<protein>
    <recommendedName>
        <fullName evidence="4">BTB domain-containing protein</fullName>
    </recommendedName>
</protein>
<evidence type="ECO:0000313" key="2">
    <source>
        <dbReference type="EMBL" id="GJN91060.1"/>
    </source>
</evidence>
<keyword evidence="3" id="KW-1185">Reference proteome</keyword>
<comment type="caution">
    <text evidence="2">The sequence shown here is derived from an EMBL/GenBank/DDBJ whole genome shotgun (WGS) entry which is preliminary data.</text>
</comment>
<dbReference type="Gene3D" id="3.30.710.10">
    <property type="entry name" value="Potassium Channel Kv1.1, Chain A"/>
    <property type="match status" value="1"/>
</dbReference>
<sequence>MIECKCALSSEANYKLSIGIDLPKPLLDPAFTEYSFTATTGRLGTWSVVVRSEADELEVAVRPVDLPSGSLGMVHASGTFRASGPRPGYNTFVVQLRGRGNYYKRYPDYTGREETISGSADLSALSSSSRAYSDCSAATKYVVELDIKQETYVPVDDTLLCNPVDLAQRFACTGLFRAFHVRRRILTVNPADLNTDPSLPNVRFLFPRQDGDAELWATKDLLVAASPYFASLFASGFAETASKRGKRPRADVKRMLNTDTANAALDEDDSDVEVDDELFATNRPTLHGAASDDHAFNEIRITTFSYSTYRAVLLFIATSHIEFRSRLKSTPPPAADATNDATGKSTADKQKSAAPDKSELPAPVSPKSVYRLAHLLDLPKLQERALRVFADLLTPAGAAAELFTPTAMAFDEVRKTALNYVVKNWSKVKSTDAWKEAKERVRNEGTPGASAVLVEVFEAIAEK</sequence>
<dbReference type="Proteomes" id="UP001342314">
    <property type="component" value="Unassembled WGS sequence"/>
</dbReference>
<dbReference type="AlphaFoldDB" id="A0AAV5GME8"/>
<reference evidence="2 3" key="1">
    <citation type="submission" date="2021-12" db="EMBL/GenBank/DDBJ databases">
        <title>High titer production of polyol ester of fatty acids by Rhodotorula paludigena BS15 towards product separation-free biomass refinery.</title>
        <authorList>
            <person name="Mano J."/>
            <person name="Ono H."/>
            <person name="Tanaka T."/>
            <person name="Naito K."/>
            <person name="Sushida H."/>
            <person name="Ike M."/>
            <person name="Tokuyasu K."/>
            <person name="Kitaoka M."/>
        </authorList>
    </citation>
    <scope>NUCLEOTIDE SEQUENCE [LARGE SCALE GENOMIC DNA]</scope>
    <source>
        <strain evidence="2 3">BS15</strain>
    </source>
</reference>
<organism evidence="2 3">
    <name type="scientific">Rhodotorula paludigena</name>
    <dbReference type="NCBI Taxonomy" id="86838"/>
    <lineage>
        <taxon>Eukaryota</taxon>
        <taxon>Fungi</taxon>
        <taxon>Dikarya</taxon>
        <taxon>Basidiomycota</taxon>
        <taxon>Pucciniomycotina</taxon>
        <taxon>Microbotryomycetes</taxon>
        <taxon>Sporidiobolales</taxon>
        <taxon>Sporidiobolaceae</taxon>
        <taxon>Rhodotorula</taxon>
    </lineage>
</organism>
<evidence type="ECO:0000313" key="3">
    <source>
        <dbReference type="Proteomes" id="UP001342314"/>
    </source>
</evidence>
<evidence type="ECO:0008006" key="4">
    <source>
        <dbReference type="Google" id="ProtNLM"/>
    </source>
</evidence>
<evidence type="ECO:0000256" key="1">
    <source>
        <dbReference type="SAM" id="MobiDB-lite"/>
    </source>
</evidence>
<accession>A0AAV5GME8</accession>
<dbReference type="InterPro" id="IPR011333">
    <property type="entry name" value="SKP1/BTB/POZ_sf"/>
</dbReference>
<name>A0AAV5GME8_9BASI</name>
<feature type="compositionally biased region" description="Basic and acidic residues" evidence="1">
    <location>
        <begin position="346"/>
        <end position="359"/>
    </location>
</feature>
<gene>
    <name evidence="2" type="ORF">Rhopal_004075-T1</name>
</gene>
<dbReference type="PANTHER" id="PTHR24413">
    <property type="entry name" value="SPECKLE-TYPE POZ PROTEIN"/>
    <property type="match status" value="1"/>
</dbReference>
<dbReference type="EMBL" id="BQKY01000008">
    <property type="protein sequence ID" value="GJN91060.1"/>
    <property type="molecule type" value="Genomic_DNA"/>
</dbReference>
<feature type="region of interest" description="Disordered" evidence="1">
    <location>
        <begin position="327"/>
        <end position="363"/>
    </location>
</feature>
<proteinExistence type="predicted"/>